<keyword evidence="4" id="KW-0805">Transcription regulation</keyword>
<dbReference type="InterPro" id="IPR000679">
    <property type="entry name" value="Znf_GATA"/>
</dbReference>
<feature type="non-terminal residue" evidence="8">
    <location>
        <position position="1"/>
    </location>
</feature>
<feature type="domain" description="GATA-type" evidence="7">
    <location>
        <begin position="5"/>
        <end position="40"/>
    </location>
</feature>
<dbReference type="SUPFAM" id="SSF57716">
    <property type="entry name" value="Glucocorticoid receptor-like (DNA-binding domain)"/>
    <property type="match status" value="1"/>
</dbReference>
<accession>A0A316UK58</accession>
<dbReference type="AlphaFoldDB" id="A0A316UK58"/>
<feature type="non-terminal residue" evidence="8">
    <location>
        <position position="54"/>
    </location>
</feature>
<dbReference type="PANTHER" id="PTHR47172:SF24">
    <property type="entry name" value="GATA ZINC FINGER DOMAIN-CONTAINING PROTEIN 14-RELATED"/>
    <property type="match status" value="1"/>
</dbReference>
<dbReference type="GeneID" id="37025798"/>
<dbReference type="InterPro" id="IPR013088">
    <property type="entry name" value="Znf_NHR/GATA"/>
</dbReference>
<reference evidence="8 9" key="1">
    <citation type="journal article" date="2018" name="Mol. Biol. Evol.">
        <title>Broad Genomic Sampling Reveals a Smut Pathogenic Ancestry of the Fungal Clade Ustilaginomycotina.</title>
        <authorList>
            <person name="Kijpornyongpan T."/>
            <person name="Mondo S.J."/>
            <person name="Barry K."/>
            <person name="Sandor L."/>
            <person name="Lee J."/>
            <person name="Lipzen A."/>
            <person name="Pangilinan J."/>
            <person name="LaButti K."/>
            <person name="Hainaut M."/>
            <person name="Henrissat B."/>
            <person name="Grigoriev I.V."/>
            <person name="Spatafora J.W."/>
            <person name="Aime M.C."/>
        </authorList>
    </citation>
    <scope>NUCLEOTIDE SEQUENCE [LARGE SCALE GENOMIC DNA]</scope>
    <source>
        <strain evidence="8 9">MCA 5214</strain>
    </source>
</reference>
<protein>
    <recommendedName>
        <fullName evidence="7">GATA-type domain-containing protein</fullName>
    </recommendedName>
</protein>
<dbReference type="Pfam" id="PF00320">
    <property type="entry name" value="GATA"/>
    <property type="match status" value="1"/>
</dbReference>
<evidence type="ECO:0000313" key="8">
    <source>
        <dbReference type="EMBL" id="PWN24353.1"/>
    </source>
</evidence>
<dbReference type="Proteomes" id="UP000245884">
    <property type="component" value="Unassembled WGS sequence"/>
</dbReference>
<organism evidence="8 9">
    <name type="scientific">Jaminaea rosea</name>
    <dbReference type="NCBI Taxonomy" id="1569628"/>
    <lineage>
        <taxon>Eukaryota</taxon>
        <taxon>Fungi</taxon>
        <taxon>Dikarya</taxon>
        <taxon>Basidiomycota</taxon>
        <taxon>Ustilaginomycotina</taxon>
        <taxon>Exobasidiomycetes</taxon>
        <taxon>Microstromatales</taxon>
        <taxon>Microstromatales incertae sedis</taxon>
        <taxon>Jaminaea</taxon>
    </lineage>
</organism>
<dbReference type="OrthoDB" id="2162994at2759"/>
<gene>
    <name evidence="8" type="ORF">BDZ90DRAFT_207093</name>
</gene>
<evidence type="ECO:0000256" key="5">
    <source>
        <dbReference type="ARBA" id="ARBA00023163"/>
    </source>
</evidence>
<sequence length="54" mass="5778">KIKRAGEPSSCLACDCVATAEWRSGPTGPRTFCNACGLQYAKRARCEKPSARSS</sequence>
<evidence type="ECO:0000256" key="2">
    <source>
        <dbReference type="ARBA" id="ARBA00022771"/>
    </source>
</evidence>
<evidence type="ECO:0000259" key="7">
    <source>
        <dbReference type="PROSITE" id="PS50114"/>
    </source>
</evidence>
<name>A0A316UK58_9BASI</name>
<evidence type="ECO:0000256" key="3">
    <source>
        <dbReference type="ARBA" id="ARBA00022833"/>
    </source>
</evidence>
<keyword evidence="3" id="KW-0862">Zinc</keyword>
<keyword evidence="1" id="KW-0479">Metal-binding</keyword>
<evidence type="ECO:0000256" key="1">
    <source>
        <dbReference type="ARBA" id="ARBA00022723"/>
    </source>
</evidence>
<dbReference type="GO" id="GO:0008270">
    <property type="term" value="F:zinc ion binding"/>
    <property type="evidence" value="ECO:0007669"/>
    <property type="project" value="UniProtKB-KW"/>
</dbReference>
<dbReference type="SMART" id="SM00401">
    <property type="entry name" value="ZnF_GATA"/>
    <property type="match status" value="1"/>
</dbReference>
<dbReference type="PROSITE" id="PS50114">
    <property type="entry name" value="GATA_ZN_FINGER_2"/>
    <property type="match status" value="1"/>
</dbReference>
<evidence type="ECO:0000256" key="6">
    <source>
        <dbReference type="PROSITE-ProRule" id="PRU00094"/>
    </source>
</evidence>
<dbReference type="GO" id="GO:0006355">
    <property type="term" value="P:regulation of DNA-templated transcription"/>
    <property type="evidence" value="ECO:0007669"/>
    <property type="project" value="InterPro"/>
</dbReference>
<dbReference type="RefSeq" id="XP_025358965.1">
    <property type="nucleotide sequence ID" value="XM_025503975.1"/>
</dbReference>
<evidence type="ECO:0000313" key="9">
    <source>
        <dbReference type="Proteomes" id="UP000245884"/>
    </source>
</evidence>
<evidence type="ECO:0000256" key="4">
    <source>
        <dbReference type="ARBA" id="ARBA00023015"/>
    </source>
</evidence>
<dbReference type="Gene3D" id="3.30.50.10">
    <property type="entry name" value="Erythroid Transcription Factor GATA-1, subunit A"/>
    <property type="match status" value="1"/>
</dbReference>
<keyword evidence="5" id="KW-0804">Transcription</keyword>
<dbReference type="GO" id="GO:0043565">
    <property type="term" value="F:sequence-specific DNA binding"/>
    <property type="evidence" value="ECO:0007669"/>
    <property type="project" value="InterPro"/>
</dbReference>
<keyword evidence="2 6" id="KW-0863">Zinc-finger</keyword>
<dbReference type="PANTHER" id="PTHR47172">
    <property type="entry name" value="OS01G0976800 PROTEIN"/>
    <property type="match status" value="1"/>
</dbReference>
<keyword evidence="9" id="KW-1185">Reference proteome</keyword>
<dbReference type="EMBL" id="KZ819682">
    <property type="protein sequence ID" value="PWN24353.1"/>
    <property type="molecule type" value="Genomic_DNA"/>
</dbReference>
<proteinExistence type="predicted"/>